<evidence type="ECO:0000256" key="8">
    <source>
        <dbReference type="ARBA" id="ARBA00023239"/>
    </source>
</evidence>
<accession>A0A4R3LVS8</accession>
<dbReference type="Pfam" id="PF03306">
    <property type="entry name" value="AAL_decarboxy"/>
    <property type="match status" value="1"/>
</dbReference>
<dbReference type="Gene3D" id="3.30.1330.80">
    <property type="entry name" value="Hypothetical protein, similar to alpha- acetolactate decarboxylase, domain 2"/>
    <property type="match status" value="2"/>
</dbReference>
<protein>
    <recommendedName>
        <fullName evidence="5 9">Alpha-acetolactate decarboxylase</fullName>
        <ecNumber evidence="4 9">4.1.1.5</ecNumber>
    </recommendedName>
</protein>
<keyword evidence="8 9" id="KW-0456">Lyase</keyword>
<evidence type="ECO:0000256" key="6">
    <source>
        <dbReference type="ARBA" id="ARBA00022793"/>
    </source>
</evidence>
<evidence type="ECO:0000256" key="2">
    <source>
        <dbReference type="ARBA" id="ARBA00005170"/>
    </source>
</evidence>
<comment type="similarity">
    <text evidence="3 9">Belongs to the alpha-acetolactate decarboxylase family.</text>
</comment>
<comment type="pathway">
    <text evidence="2 9">Polyol metabolism; (R,R)-butane-2,3-diol biosynthesis; (R,R)-butane-2,3-diol from pyruvate: step 2/3.</text>
</comment>
<keyword evidence="11" id="KW-1185">Reference proteome</keyword>
<dbReference type="CDD" id="cd17299">
    <property type="entry name" value="acetolactate_decarboxylase"/>
    <property type="match status" value="1"/>
</dbReference>
<dbReference type="UniPathway" id="UPA00626">
    <property type="reaction ID" value="UER00678"/>
</dbReference>
<name>A0A4R3LVS8_9HYPH</name>
<dbReference type="PIRSF" id="PIRSF001332">
    <property type="entry name" value="Acetolac_decarb"/>
    <property type="match status" value="1"/>
</dbReference>
<evidence type="ECO:0000256" key="7">
    <source>
        <dbReference type="ARBA" id="ARBA00023061"/>
    </source>
</evidence>
<evidence type="ECO:0000313" key="10">
    <source>
        <dbReference type="EMBL" id="TCT04663.1"/>
    </source>
</evidence>
<dbReference type="PANTHER" id="PTHR35524">
    <property type="entry name" value="ALPHA-ACETOLACTATE DECARBOXYLASE"/>
    <property type="match status" value="1"/>
</dbReference>
<dbReference type="OrthoDB" id="8612680at2"/>
<comment type="catalytic activity">
    <reaction evidence="1 9">
        <text>(2S)-2-acetolactate + H(+) = (R)-acetoin + CO2</text>
        <dbReference type="Rhea" id="RHEA:21580"/>
        <dbReference type="ChEBI" id="CHEBI:15378"/>
        <dbReference type="ChEBI" id="CHEBI:15686"/>
        <dbReference type="ChEBI" id="CHEBI:16526"/>
        <dbReference type="ChEBI" id="CHEBI:58476"/>
        <dbReference type="EC" id="4.1.1.5"/>
    </reaction>
</comment>
<evidence type="ECO:0000313" key="11">
    <source>
        <dbReference type="Proteomes" id="UP000294664"/>
    </source>
</evidence>
<evidence type="ECO:0000256" key="3">
    <source>
        <dbReference type="ARBA" id="ARBA00007106"/>
    </source>
</evidence>
<evidence type="ECO:0000256" key="5">
    <source>
        <dbReference type="ARBA" id="ARBA00020164"/>
    </source>
</evidence>
<comment type="caution">
    <text evidence="10">The sequence shown here is derived from an EMBL/GenBank/DDBJ whole genome shotgun (WGS) entry which is preliminary data.</text>
</comment>
<dbReference type="AlphaFoldDB" id="A0A4R3LVS8"/>
<dbReference type="NCBIfam" id="TIGR01252">
    <property type="entry name" value="acetolac_decarb"/>
    <property type="match status" value="1"/>
</dbReference>
<dbReference type="RefSeq" id="WP_132031436.1">
    <property type="nucleotide sequence ID" value="NZ_SMAI01000006.1"/>
</dbReference>
<organism evidence="10 11">
    <name type="scientific">Aquabacter spiritensis</name>
    <dbReference type="NCBI Taxonomy" id="933073"/>
    <lineage>
        <taxon>Bacteria</taxon>
        <taxon>Pseudomonadati</taxon>
        <taxon>Pseudomonadota</taxon>
        <taxon>Alphaproteobacteria</taxon>
        <taxon>Hyphomicrobiales</taxon>
        <taxon>Xanthobacteraceae</taxon>
        <taxon>Aquabacter</taxon>
    </lineage>
</organism>
<dbReference type="EC" id="4.1.1.5" evidence="4 9"/>
<evidence type="ECO:0000256" key="9">
    <source>
        <dbReference type="PIRNR" id="PIRNR001332"/>
    </source>
</evidence>
<evidence type="ECO:0000256" key="1">
    <source>
        <dbReference type="ARBA" id="ARBA00001784"/>
    </source>
</evidence>
<dbReference type="GO" id="GO:0045151">
    <property type="term" value="P:acetoin biosynthetic process"/>
    <property type="evidence" value="ECO:0007669"/>
    <property type="project" value="UniProtKB-UniRule"/>
</dbReference>
<dbReference type="InterPro" id="IPR005128">
    <property type="entry name" value="Acetolactate_a_deCO2ase"/>
</dbReference>
<dbReference type="SUPFAM" id="SSF117856">
    <property type="entry name" value="AF0104/ALDC/Ptd012-like"/>
    <property type="match status" value="1"/>
</dbReference>
<dbReference type="EMBL" id="SMAI01000006">
    <property type="protein sequence ID" value="TCT04663.1"/>
    <property type="molecule type" value="Genomic_DNA"/>
</dbReference>
<dbReference type="PANTHER" id="PTHR35524:SF1">
    <property type="entry name" value="ALPHA-ACETOLACTATE DECARBOXYLASE"/>
    <property type="match status" value="1"/>
</dbReference>
<dbReference type="Proteomes" id="UP000294664">
    <property type="component" value="Unassembled WGS sequence"/>
</dbReference>
<dbReference type="GO" id="GO:0047605">
    <property type="term" value="F:acetolactate decarboxylase activity"/>
    <property type="evidence" value="ECO:0007669"/>
    <property type="project" value="UniProtKB-UniRule"/>
</dbReference>
<keyword evidence="7 9" id="KW-0005">Acetoin biosynthesis</keyword>
<reference evidence="10 11" key="1">
    <citation type="submission" date="2019-03" db="EMBL/GenBank/DDBJ databases">
        <title>Genomic Encyclopedia of Type Strains, Phase IV (KMG-IV): sequencing the most valuable type-strain genomes for metagenomic binning, comparative biology and taxonomic classification.</title>
        <authorList>
            <person name="Goeker M."/>
        </authorList>
    </citation>
    <scope>NUCLEOTIDE SEQUENCE [LARGE SCALE GENOMIC DNA]</scope>
    <source>
        <strain evidence="10 11">DSM 9035</strain>
    </source>
</reference>
<evidence type="ECO:0000256" key="4">
    <source>
        <dbReference type="ARBA" id="ARBA00013204"/>
    </source>
</evidence>
<gene>
    <name evidence="10" type="ORF">EDC64_10695</name>
</gene>
<sequence>MPTLTCEISQSLLDALNRASTDSGEGIDHIVSRALADTLQLDHGTLFQVSTAGALVEGLFSGVVSVETLKEHGDFGLGTFAGLDGEMIALDGTFYQIRSDGSVREARDDQQVPFAEVTHFAAGARAVLPPFASMADLLAELDQRRGTDNLFFAVRLDGCFVRLHHRVASRAAERETLVEATAHQAEFHAAEESGTMVGFWTPAYVRGIGIPGWHLHFISADRARGGHVLDCAGAEIALALEAIDDFRLAMPETAAFLAADLSRDTTAALDTAERGHGH</sequence>
<keyword evidence="6 9" id="KW-0210">Decarboxylase</keyword>
<proteinExistence type="inferred from homology"/>